<keyword evidence="3" id="KW-1185">Reference proteome</keyword>
<organism evidence="2 3">
    <name type="scientific">Portunus trituberculatus</name>
    <name type="common">Swimming crab</name>
    <name type="synonym">Neptunus trituberculatus</name>
    <dbReference type="NCBI Taxonomy" id="210409"/>
    <lineage>
        <taxon>Eukaryota</taxon>
        <taxon>Metazoa</taxon>
        <taxon>Ecdysozoa</taxon>
        <taxon>Arthropoda</taxon>
        <taxon>Crustacea</taxon>
        <taxon>Multicrustacea</taxon>
        <taxon>Malacostraca</taxon>
        <taxon>Eumalacostraca</taxon>
        <taxon>Eucarida</taxon>
        <taxon>Decapoda</taxon>
        <taxon>Pleocyemata</taxon>
        <taxon>Brachyura</taxon>
        <taxon>Eubrachyura</taxon>
        <taxon>Portunoidea</taxon>
        <taxon>Portunidae</taxon>
        <taxon>Portuninae</taxon>
        <taxon>Portunus</taxon>
    </lineage>
</organism>
<accession>A0A5B7HQC6</accession>
<reference evidence="2 3" key="1">
    <citation type="submission" date="2019-05" db="EMBL/GenBank/DDBJ databases">
        <title>Another draft genome of Portunus trituberculatus and its Hox gene families provides insights of decapod evolution.</title>
        <authorList>
            <person name="Jeong J.-H."/>
            <person name="Song I."/>
            <person name="Kim S."/>
            <person name="Choi T."/>
            <person name="Kim D."/>
            <person name="Ryu S."/>
            <person name="Kim W."/>
        </authorList>
    </citation>
    <scope>NUCLEOTIDE SEQUENCE [LARGE SCALE GENOMIC DNA]</scope>
    <source>
        <tissue evidence="2">Muscle</tissue>
    </source>
</reference>
<proteinExistence type="predicted"/>
<evidence type="ECO:0000256" key="1">
    <source>
        <dbReference type="SAM" id="MobiDB-lite"/>
    </source>
</evidence>
<dbReference type="EMBL" id="VSRR010031514">
    <property type="protein sequence ID" value="MPC70664.1"/>
    <property type="molecule type" value="Genomic_DNA"/>
</dbReference>
<dbReference type="AlphaFoldDB" id="A0A5B7HQC6"/>
<name>A0A5B7HQC6_PORTR</name>
<evidence type="ECO:0000313" key="3">
    <source>
        <dbReference type="Proteomes" id="UP000324222"/>
    </source>
</evidence>
<comment type="caution">
    <text evidence="2">The sequence shown here is derived from an EMBL/GenBank/DDBJ whole genome shotgun (WGS) entry which is preliminary data.</text>
</comment>
<sequence length="63" mass="7244">MCRSGGGAPSRPVPEDPALPRTRRFRRDITVLALQYLVLTLDDNPYACWHRNKSQYGTELLRD</sequence>
<dbReference type="Proteomes" id="UP000324222">
    <property type="component" value="Unassembled WGS sequence"/>
</dbReference>
<protein>
    <submittedName>
        <fullName evidence="2">Uncharacterized protein</fullName>
    </submittedName>
</protein>
<feature type="region of interest" description="Disordered" evidence="1">
    <location>
        <begin position="1"/>
        <end position="20"/>
    </location>
</feature>
<evidence type="ECO:0000313" key="2">
    <source>
        <dbReference type="EMBL" id="MPC70664.1"/>
    </source>
</evidence>
<gene>
    <name evidence="2" type="ORF">E2C01_064919</name>
</gene>